<keyword evidence="4" id="KW-0547">Nucleotide-binding</keyword>
<dbReference type="PANTHER" id="PTHR35526:SF3">
    <property type="entry name" value="ANTI-SIGMA-F FACTOR RSBW"/>
    <property type="match status" value="1"/>
</dbReference>
<keyword evidence="4" id="KW-0067">ATP-binding</keyword>
<dbReference type="InterPro" id="IPR036890">
    <property type="entry name" value="HATPase_C_sf"/>
</dbReference>
<evidence type="ECO:0000256" key="1">
    <source>
        <dbReference type="ARBA" id="ARBA00022527"/>
    </source>
</evidence>
<dbReference type="RefSeq" id="WP_251411165.1">
    <property type="nucleotide sequence ID" value="NZ_JAMQGM010000015.1"/>
</dbReference>
<dbReference type="Gene3D" id="3.30.565.10">
    <property type="entry name" value="Histidine kinase-like ATPase, C-terminal domain"/>
    <property type="match status" value="1"/>
</dbReference>
<dbReference type="Proteomes" id="UP001167160">
    <property type="component" value="Unassembled WGS sequence"/>
</dbReference>
<name>A0ABT0X3C0_9ACTN</name>
<dbReference type="InterPro" id="IPR050267">
    <property type="entry name" value="Anti-sigma-factor_SerPK"/>
</dbReference>
<dbReference type="Pfam" id="PF13581">
    <property type="entry name" value="HATPase_c_2"/>
    <property type="match status" value="1"/>
</dbReference>
<dbReference type="GO" id="GO:0005524">
    <property type="term" value="F:ATP binding"/>
    <property type="evidence" value="ECO:0007669"/>
    <property type="project" value="UniProtKB-KW"/>
</dbReference>
<keyword evidence="1" id="KW-0723">Serine/threonine-protein kinase</keyword>
<dbReference type="PANTHER" id="PTHR35526">
    <property type="entry name" value="ANTI-SIGMA-F FACTOR RSBW-RELATED"/>
    <property type="match status" value="1"/>
</dbReference>
<organism evidence="4 5">
    <name type="scientific">Streptomyces meridianus</name>
    <dbReference type="NCBI Taxonomy" id="2938945"/>
    <lineage>
        <taxon>Bacteria</taxon>
        <taxon>Bacillati</taxon>
        <taxon>Actinomycetota</taxon>
        <taxon>Actinomycetes</taxon>
        <taxon>Kitasatosporales</taxon>
        <taxon>Streptomycetaceae</taxon>
        <taxon>Streptomyces</taxon>
    </lineage>
</organism>
<evidence type="ECO:0000256" key="2">
    <source>
        <dbReference type="SAM" id="MobiDB-lite"/>
    </source>
</evidence>
<feature type="region of interest" description="Disordered" evidence="2">
    <location>
        <begin position="131"/>
        <end position="165"/>
    </location>
</feature>
<dbReference type="EMBL" id="JAMQGM010000015">
    <property type="protein sequence ID" value="MCM2577045.1"/>
    <property type="molecule type" value="Genomic_DNA"/>
</dbReference>
<keyword evidence="1" id="KW-0808">Transferase</keyword>
<dbReference type="CDD" id="cd16936">
    <property type="entry name" value="HATPase_RsbW-like"/>
    <property type="match status" value="1"/>
</dbReference>
<keyword evidence="5" id="KW-1185">Reference proteome</keyword>
<comment type="caution">
    <text evidence="4">The sequence shown here is derived from an EMBL/GenBank/DDBJ whole genome shotgun (WGS) entry which is preliminary data.</text>
</comment>
<keyword evidence="1" id="KW-0418">Kinase</keyword>
<dbReference type="SUPFAM" id="SSF55874">
    <property type="entry name" value="ATPase domain of HSP90 chaperone/DNA topoisomerase II/histidine kinase"/>
    <property type="match status" value="1"/>
</dbReference>
<evidence type="ECO:0000313" key="4">
    <source>
        <dbReference type="EMBL" id="MCM2577045.1"/>
    </source>
</evidence>
<accession>A0ABT0X3C0</accession>
<feature type="domain" description="Histidine kinase/HSP90-like ATPase" evidence="3">
    <location>
        <begin position="25"/>
        <end position="132"/>
    </location>
</feature>
<proteinExistence type="predicted"/>
<reference evidence="4" key="1">
    <citation type="journal article" date="2023" name="Int. J. Syst. Evol. Microbiol.">
        <title>Streptomyces meridianus sp. nov. isolated from brackish water of the Tagus estuary in Alcochete, Portugal.</title>
        <authorList>
            <person name="Santos J.D.N."/>
            <person name="Klimek D."/>
            <person name="Calusinska M."/>
            <person name="Lobo Da Cunha A."/>
            <person name="Catita J."/>
            <person name="Goncalves H."/>
            <person name="Gonzalez I."/>
            <person name="Reyes F."/>
            <person name="Lage O.M."/>
        </authorList>
    </citation>
    <scope>NUCLEOTIDE SEQUENCE</scope>
    <source>
        <strain evidence="4">MTZ3.1</strain>
    </source>
</reference>
<evidence type="ECO:0000259" key="3">
    <source>
        <dbReference type="Pfam" id="PF13581"/>
    </source>
</evidence>
<evidence type="ECO:0000313" key="5">
    <source>
        <dbReference type="Proteomes" id="UP001167160"/>
    </source>
</evidence>
<sequence length="165" mass="17176">MIYFTGWTNTDGRVMSVRTRTFSAPTTIDSVPAARRRARSELAGCGLNIEHPVLGAALVVFSELVTNSVVHAAGHSSHFSVTITVRPGTLVIAVHDRHPHVPGLRPESAGHDDCNGRGLNLVAHLSAEAGGHAETVPDPDGGGKTIRASLPLPAEARSPDGATGL</sequence>
<dbReference type="InterPro" id="IPR003594">
    <property type="entry name" value="HATPase_dom"/>
</dbReference>
<gene>
    <name evidence="4" type="ORF">M1E25_06700</name>
</gene>
<protein>
    <submittedName>
        <fullName evidence="4">ATP-binding protein</fullName>
    </submittedName>
</protein>